<protein>
    <submittedName>
        <fullName evidence="5">Alpha/beta hydrolase</fullName>
    </submittedName>
</protein>
<proteinExistence type="predicted"/>
<dbReference type="GO" id="GO:0016787">
    <property type="term" value="F:hydrolase activity"/>
    <property type="evidence" value="ECO:0007669"/>
    <property type="project" value="UniProtKB-KW"/>
</dbReference>
<dbReference type="Pfam" id="PF20434">
    <property type="entry name" value="BD-FAE"/>
    <property type="match status" value="1"/>
</dbReference>
<evidence type="ECO:0000259" key="4">
    <source>
        <dbReference type="Pfam" id="PF20434"/>
    </source>
</evidence>
<evidence type="ECO:0000256" key="3">
    <source>
        <dbReference type="SAM" id="Phobius"/>
    </source>
</evidence>
<keyword evidence="3" id="KW-1133">Transmembrane helix</keyword>
<dbReference type="InterPro" id="IPR050300">
    <property type="entry name" value="GDXG_lipolytic_enzyme"/>
</dbReference>
<feature type="domain" description="BD-FAE-like" evidence="4">
    <location>
        <begin position="83"/>
        <end position="268"/>
    </location>
</feature>
<dbReference type="EMBL" id="JADIKM010000002">
    <property type="protein sequence ID" value="MFK2904009.1"/>
    <property type="molecule type" value="Genomic_DNA"/>
</dbReference>
<dbReference type="InterPro" id="IPR049492">
    <property type="entry name" value="BD-FAE-like_dom"/>
</dbReference>
<name>A0ABW8JS97_9GAMM</name>
<accession>A0ABW8JS97</accession>
<feature type="transmembrane region" description="Helical" evidence="3">
    <location>
        <begin position="35"/>
        <end position="58"/>
    </location>
</feature>
<keyword evidence="1 5" id="KW-0378">Hydrolase</keyword>
<dbReference type="PANTHER" id="PTHR48081:SF9">
    <property type="entry name" value="CARBOXYLESTERASE"/>
    <property type="match status" value="1"/>
</dbReference>
<dbReference type="Gene3D" id="3.40.50.1820">
    <property type="entry name" value="alpha/beta hydrolase"/>
    <property type="match status" value="1"/>
</dbReference>
<sequence length="333" mass="36295">MPQPNRTRSDHARATRDRSDAARVIPLRPRRRRGFAALLMTVAAGLLTGCQATLFAGLNATARDQGITATRDVVFDARHQLALDVYRPADAHGAPVVVFFYGGSWKSGKRQWYRWAGEALARRGLVVVIPDYRKWPQVRMGGFMQDAARAVEWSREHAGEYGGDADALFVMGHSAGAHIGALLATDDRWLQGVGMKPSQLRGFIGLAGPYDFLPLTDPDFVDMFGPTHAAQLNSQPVHFVNGDEPPMLLMQGTTDRIVWPRNARSLGATLEKAGESAQVTLYPDIGHFAILLAMSRPLRGKAPVLKDTLDFIREHAGVQAAAALAAERVVSAP</sequence>
<gene>
    <name evidence="5" type="ORF">ISP17_08530</name>
</gene>
<comment type="caution">
    <text evidence="5">The sequence shown here is derived from an EMBL/GenBank/DDBJ whole genome shotgun (WGS) entry which is preliminary data.</text>
</comment>
<reference evidence="5 6" key="1">
    <citation type="submission" date="2020-10" db="EMBL/GenBank/DDBJ databases">
        <title>Phylogeny of dyella-like bacteria.</title>
        <authorList>
            <person name="Fu J."/>
        </authorList>
    </citation>
    <scope>NUCLEOTIDE SEQUENCE [LARGE SCALE GENOMIC DNA]</scope>
    <source>
        <strain evidence="5 6">Gsoil3046</strain>
    </source>
</reference>
<feature type="compositionally biased region" description="Basic and acidic residues" evidence="2">
    <location>
        <begin position="7"/>
        <end position="20"/>
    </location>
</feature>
<keyword evidence="6" id="KW-1185">Reference proteome</keyword>
<keyword evidence="3" id="KW-0472">Membrane</keyword>
<feature type="region of interest" description="Disordered" evidence="2">
    <location>
        <begin position="1"/>
        <end position="20"/>
    </location>
</feature>
<evidence type="ECO:0000256" key="2">
    <source>
        <dbReference type="SAM" id="MobiDB-lite"/>
    </source>
</evidence>
<dbReference type="Proteomes" id="UP001620460">
    <property type="component" value="Unassembled WGS sequence"/>
</dbReference>
<dbReference type="InterPro" id="IPR029058">
    <property type="entry name" value="AB_hydrolase_fold"/>
</dbReference>
<dbReference type="SUPFAM" id="SSF53474">
    <property type="entry name" value="alpha/beta-Hydrolases"/>
    <property type="match status" value="1"/>
</dbReference>
<evidence type="ECO:0000313" key="6">
    <source>
        <dbReference type="Proteomes" id="UP001620460"/>
    </source>
</evidence>
<keyword evidence="3" id="KW-0812">Transmembrane</keyword>
<evidence type="ECO:0000313" key="5">
    <source>
        <dbReference type="EMBL" id="MFK2904009.1"/>
    </source>
</evidence>
<dbReference type="PANTHER" id="PTHR48081">
    <property type="entry name" value="AB HYDROLASE SUPERFAMILY PROTEIN C4A8.06C"/>
    <property type="match status" value="1"/>
</dbReference>
<evidence type="ECO:0000256" key="1">
    <source>
        <dbReference type="ARBA" id="ARBA00022801"/>
    </source>
</evidence>
<organism evidence="5 6">
    <name type="scientific">Dyella ginsengisoli</name>
    <dbReference type="NCBI Taxonomy" id="363848"/>
    <lineage>
        <taxon>Bacteria</taxon>
        <taxon>Pseudomonadati</taxon>
        <taxon>Pseudomonadota</taxon>
        <taxon>Gammaproteobacteria</taxon>
        <taxon>Lysobacterales</taxon>
        <taxon>Rhodanobacteraceae</taxon>
        <taxon>Dyella</taxon>
    </lineage>
</organism>